<gene>
    <name evidence="1" type="ORF">PGLA2088_LOCUS2211</name>
</gene>
<organism evidence="1 2">
    <name type="scientific">Polarella glacialis</name>
    <name type="common">Dinoflagellate</name>
    <dbReference type="NCBI Taxonomy" id="89957"/>
    <lineage>
        <taxon>Eukaryota</taxon>
        <taxon>Sar</taxon>
        <taxon>Alveolata</taxon>
        <taxon>Dinophyceae</taxon>
        <taxon>Suessiales</taxon>
        <taxon>Suessiaceae</taxon>
        <taxon>Polarella</taxon>
    </lineage>
</organism>
<name>A0A813HT95_POLGL</name>
<accession>A0A813HT95</accession>
<sequence>FDRDVVVRVNGTEVKRVFFQVAEWSEGGTLEVAMEGADCQDQGQGSNLVAVRVICYLIVASYCWLLLLFCLFPTMYIWGLLILSSCAGLLLSPPSSPPFLSPESGKALVLRGPENYTRNTLLP</sequence>
<evidence type="ECO:0000313" key="2">
    <source>
        <dbReference type="Proteomes" id="UP000626109"/>
    </source>
</evidence>
<reference evidence="1" key="1">
    <citation type="submission" date="2021-02" db="EMBL/GenBank/DDBJ databases">
        <authorList>
            <person name="Dougan E. K."/>
            <person name="Rhodes N."/>
            <person name="Thang M."/>
            <person name="Chan C."/>
        </authorList>
    </citation>
    <scope>NUCLEOTIDE SEQUENCE</scope>
</reference>
<comment type="caution">
    <text evidence="1">The sequence shown here is derived from an EMBL/GenBank/DDBJ whole genome shotgun (WGS) entry which is preliminary data.</text>
</comment>
<dbReference type="EMBL" id="CAJNNW010001758">
    <property type="protein sequence ID" value="CAE8640734.1"/>
    <property type="molecule type" value="Genomic_DNA"/>
</dbReference>
<evidence type="ECO:0000313" key="1">
    <source>
        <dbReference type="EMBL" id="CAE8640734.1"/>
    </source>
</evidence>
<proteinExistence type="predicted"/>
<dbReference type="AlphaFoldDB" id="A0A813HT95"/>
<protein>
    <submittedName>
        <fullName evidence="1">Uncharacterized protein</fullName>
    </submittedName>
</protein>
<dbReference type="Proteomes" id="UP000626109">
    <property type="component" value="Unassembled WGS sequence"/>
</dbReference>
<feature type="non-terminal residue" evidence="1">
    <location>
        <position position="123"/>
    </location>
</feature>